<evidence type="ECO:0000256" key="1">
    <source>
        <dbReference type="SAM" id="MobiDB-lite"/>
    </source>
</evidence>
<accession>A0AAN6WRF9</accession>
<feature type="compositionally biased region" description="Polar residues" evidence="1">
    <location>
        <begin position="154"/>
        <end position="163"/>
    </location>
</feature>
<evidence type="ECO:0000313" key="2">
    <source>
        <dbReference type="EMBL" id="KAK4186358.1"/>
    </source>
</evidence>
<dbReference type="AlphaFoldDB" id="A0AAN6WRF9"/>
<feature type="compositionally biased region" description="Pro residues" evidence="1">
    <location>
        <begin position="208"/>
        <end position="217"/>
    </location>
</feature>
<evidence type="ECO:0000313" key="3">
    <source>
        <dbReference type="Proteomes" id="UP001302126"/>
    </source>
</evidence>
<sequence length="711" mass="81739">MAFSRKKPPRGRIITRAPRVKTEKNPRRSRRQEHPVKTPKEAKKVKPPRETKNRRPPKPTTSEREDPTPPIRGTEDYRHHSSSLNLQAKPETNSHHIGRRPLSSPPPRETENHRHLSTTTNPQARHQTIPDGSRREGHPIESFRETNDHDRHPNATTNPQVRPQTILDRSRREEYPNEPFGQADDHRHPAPTASPRVKCETTSQDSRSPPPPIPPPKEPLREPLRETEDHRQPGAAHNPQVEPTPIPHDVGRQQPPIPPPSRTENLHHPVPTTGLRVESTQIPHHVRRPPPPPRTPSEIEYPYPPSPTTTTGPGVYPETTPHNTQHPPPPPPPSRLTEYDRYPSPTTAGSTGFRPETAPYQVPRPPPPPPPPRAAETHPFPDPTTTGSSPRGVEPELAPHHVRRPAPPSGPESLHPPGSTTDLLRVEPIPADPHHSSRRPPPPPPPPRSGLAHHAKDLFRPRPRRPLRGYFRRHRTNHSVFNLIRNTLSPDLFHRVCGRTGEARWYKIERRWDYQRLYRILTHVIYERDRFTHAIWYLDATRMRSFDEYLYHVENLLRLEYSEGKQRHTVGLCHAYLRGLRNVRDRACVEFLEDQAYRREVAPGTIVGLIRDKGLEMERGIWQGRRRVQRRAANIQQPEHLEYLLFRLRRLKYPNPAAHKYQKQRARGLGGLGHRKKVSDRDLAVTSNLLYDGTDADPPHLPSHRTIVREV</sequence>
<keyword evidence="3" id="KW-1185">Reference proteome</keyword>
<feature type="compositionally biased region" description="Low complexity" evidence="1">
    <location>
        <begin position="308"/>
        <end position="321"/>
    </location>
</feature>
<dbReference type="Proteomes" id="UP001302126">
    <property type="component" value="Unassembled WGS sequence"/>
</dbReference>
<feature type="compositionally biased region" description="Polar residues" evidence="1">
    <location>
        <begin position="117"/>
        <end position="126"/>
    </location>
</feature>
<comment type="caution">
    <text evidence="2">The sequence shown here is derived from an EMBL/GenBank/DDBJ whole genome shotgun (WGS) entry which is preliminary data.</text>
</comment>
<reference evidence="2" key="1">
    <citation type="journal article" date="2023" name="Mol. Phylogenet. Evol.">
        <title>Genome-scale phylogeny and comparative genomics of the fungal order Sordariales.</title>
        <authorList>
            <person name="Hensen N."/>
            <person name="Bonometti L."/>
            <person name="Westerberg I."/>
            <person name="Brannstrom I.O."/>
            <person name="Guillou S."/>
            <person name="Cros-Aarteil S."/>
            <person name="Calhoun S."/>
            <person name="Haridas S."/>
            <person name="Kuo A."/>
            <person name="Mondo S."/>
            <person name="Pangilinan J."/>
            <person name="Riley R."/>
            <person name="LaButti K."/>
            <person name="Andreopoulos B."/>
            <person name="Lipzen A."/>
            <person name="Chen C."/>
            <person name="Yan M."/>
            <person name="Daum C."/>
            <person name="Ng V."/>
            <person name="Clum A."/>
            <person name="Steindorff A."/>
            <person name="Ohm R.A."/>
            <person name="Martin F."/>
            <person name="Silar P."/>
            <person name="Natvig D.O."/>
            <person name="Lalanne C."/>
            <person name="Gautier V."/>
            <person name="Ament-Velasquez S.L."/>
            <person name="Kruys A."/>
            <person name="Hutchinson M.I."/>
            <person name="Powell A.J."/>
            <person name="Barry K."/>
            <person name="Miller A.N."/>
            <person name="Grigoriev I.V."/>
            <person name="Debuchy R."/>
            <person name="Gladieux P."/>
            <person name="Hiltunen Thoren M."/>
            <person name="Johannesson H."/>
        </authorList>
    </citation>
    <scope>NUCLEOTIDE SEQUENCE</scope>
    <source>
        <strain evidence="2">PSN309</strain>
    </source>
</reference>
<dbReference type="EMBL" id="MU864425">
    <property type="protein sequence ID" value="KAK4186358.1"/>
    <property type="molecule type" value="Genomic_DNA"/>
</dbReference>
<feature type="compositionally biased region" description="Basic and acidic residues" evidence="1">
    <location>
        <begin position="61"/>
        <end position="79"/>
    </location>
</feature>
<feature type="compositionally biased region" description="Pro residues" evidence="1">
    <location>
        <begin position="362"/>
        <end position="373"/>
    </location>
</feature>
<reference evidence="2" key="2">
    <citation type="submission" date="2023-05" db="EMBL/GenBank/DDBJ databases">
        <authorList>
            <consortium name="Lawrence Berkeley National Laboratory"/>
            <person name="Steindorff A."/>
            <person name="Hensen N."/>
            <person name="Bonometti L."/>
            <person name="Westerberg I."/>
            <person name="Brannstrom I.O."/>
            <person name="Guillou S."/>
            <person name="Cros-Aarteil S."/>
            <person name="Calhoun S."/>
            <person name="Haridas S."/>
            <person name="Kuo A."/>
            <person name="Mondo S."/>
            <person name="Pangilinan J."/>
            <person name="Riley R."/>
            <person name="Labutti K."/>
            <person name="Andreopoulos B."/>
            <person name="Lipzen A."/>
            <person name="Chen C."/>
            <person name="Yanf M."/>
            <person name="Daum C."/>
            <person name="Ng V."/>
            <person name="Clum A."/>
            <person name="Ohm R."/>
            <person name="Martin F."/>
            <person name="Silar P."/>
            <person name="Natvig D."/>
            <person name="Lalanne C."/>
            <person name="Gautier V."/>
            <person name="Ament-Velasquez S.L."/>
            <person name="Kruys A."/>
            <person name="Hutchinson M.I."/>
            <person name="Powell A.J."/>
            <person name="Barry K."/>
            <person name="Miller A.N."/>
            <person name="Grigoriev I.V."/>
            <person name="Debuchy R."/>
            <person name="Gladieux P."/>
            <person name="Thoren M.H."/>
            <person name="Johannesson H."/>
        </authorList>
    </citation>
    <scope>NUCLEOTIDE SEQUENCE</scope>
    <source>
        <strain evidence="2">PSN309</strain>
    </source>
</reference>
<feature type="compositionally biased region" description="Basic and acidic residues" evidence="1">
    <location>
        <begin position="218"/>
        <end position="232"/>
    </location>
</feature>
<name>A0AAN6WRF9_9PEZI</name>
<gene>
    <name evidence="2" type="ORF">QBC35DRAFT_475483</name>
</gene>
<feature type="compositionally biased region" description="Basic and acidic residues" evidence="1">
    <location>
        <begin position="20"/>
        <end position="53"/>
    </location>
</feature>
<feature type="region of interest" description="Disordered" evidence="1">
    <location>
        <begin position="1"/>
        <end position="467"/>
    </location>
</feature>
<feature type="compositionally biased region" description="Pro residues" evidence="1">
    <location>
        <begin position="439"/>
        <end position="448"/>
    </location>
</feature>
<organism evidence="2 3">
    <name type="scientific">Podospora australis</name>
    <dbReference type="NCBI Taxonomy" id="1536484"/>
    <lineage>
        <taxon>Eukaryota</taxon>
        <taxon>Fungi</taxon>
        <taxon>Dikarya</taxon>
        <taxon>Ascomycota</taxon>
        <taxon>Pezizomycotina</taxon>
        <taxon>Sordariomycetes</taxon>
        <taxon>Sordariomycetidae</taxon>
        <taxon>Sordariales</taxon>
        <taxon>Podosporaceae</taxon>
        <taxon>Podospora</taxon>
    </lineage>
</organism>
<feature type="compositionally biased region" description="Basic residues" evidence="1">
    <location>
        <begin position="1"/>
        <end position="10"/>
    </location>
</feature>
<proteinExistence type="predicted"/>
<protein>
    <submittedName>
        <fullName evidence="2">Uncharacterized protein</fullName>
    </submittedName>
</protein>
<feature type="compositionally biased region" description="Basic and acidic residues" evidence="1">
    <location>
        <begin position="132"/>
        <end position="153"/>
    </location>
</feature>